<dbReference type="PRINTS" id="PR00368">
    <property type="entry name" value="FADPNR"/>
</dbReference>
<dbReference type="InterPro" id="IPR050982">
    <property type="entry name" value="Auxin_biosynth/cation_transpt"/>
</dbReference>
<dbReference type="PANTHER" id="PTHR43539">
    <property type="entry name" value="FLAVIN-BINDING MONOOXYGENASE-LIKE PROTEIN (AFU_ORTHOLOGUE AFUA_4G09220)"/>
    <property type="match status" value="1"/>
</dbReference>
<organism evidence="2 3">
    <name type="scientific">Kribbella sancticallisti</name>
    <dbReference type="NCBI Taxonomy" id="460087"/>
    <lineage>
        <taxon>Bacteria</taxon>
        <taxon>Bacillati</taxon>
        <taxon>Actinomycetota</taxon>
        <taxon>Actinomycetes</taxon>
        <taxon>Propionibacteriales</taxon>
        <taxon>Kribbellaceae</taxon>
        <taxon>Kribbella</taxon>
    </lineage>
</organism>
<name>A0ABP4PNK9_9ACTN</name>
<dbReference type="SUPFAM" id="SSF51905">
    <property type="entry name" value="FAD/NAD(P)-binding domain"/>
    <property type="match status" value="2"/>
</dbReference>
<keyword evidence="1" id="KW-0560">Oxidoreductase</keyword>
<comment type="caution">
    <text evidence="2">The sequence shown here is derived from an EMBL/GenBank/DDBJ whole genome shotgun (WGS) entry which is preliminary data.</text>
</comment>
<dbReference type="Pfam" id="PF13738">
    <property type="entry name" value="Pyr_redox_3"/>
    <property type="match status" value="1"/>
</dbReference>
<evidence type="ECO:0000313" key="3">
    <source>
        <dbReference type="Proteomes" id="UP001500393"/>
    </source>
</evidence>
<keyword evidence="3" id="KW-1185">Reference proteome</keyword>
<gene>
    <name evidence="2" type="ORF">GCM10009789_42570</name>
</gene>
<dbReference type="PRINTS" id="PR00469">
    <property type="entry name" value="PNDRDTASEII"/>
</dbReference>
<proteinExistence type="predicted"/>
<dbReference type="RefSeq" id="WP_344216484.1">
    <property type="nucleotide sequence ID" value="NZ_BAAAOS010000028.1"/>
</dbReference>
<accession>A0ABP4PNK9</accession>
<dbReference type="Proteomes" id="UP001500393">
    <property type="component" value="Unassembled WGS sequence"/>
</dbReference>
<evidence type="ECO:0000256" key="1">
    <source>
        <dbReference type="ARBA" id="ARBA00023002"/>
    </source>
</evidence>
<sequence length="370" mass="41078">MITERIETVIIGAGQAGLATGYHLRKRGRQFVILDSSARVGDNWRAQWDTLRLYTPRKYDGIPGMPFPGDDKWSYPTKDEVADYLESYAARFDLPVRTRTLVDRLEPLSEGGYAVTTGERRILADNVVVATGTFGRTPFLPDFAVDLDPAIRQLHSSEYRRPEQLKDGPVLVVGGSHSGTDIAYELATTHSTVLCGRDPGQIPVRLEKKGARIFFPVFLFLGKHLITRRTPIGRKELREVRYHGGPMLRVKREDLLARGVERVHNRVVGVENGRPKLDDGRVLDVANVVWSTGFQQVFDWIKLPVIGADGWPEEMRGVVIGAPGLFFCGLCFQFAFSSMVLPGVGRDAEYVAKRIVARSGAVRSTADAAA</sequence>
<reference evidence="3" key="1">
    <citation type="journal article" date="2019" name="Int. J. Syst. Evol. Microbiol.">
        <title>The Global Catalogue of Microorganisms (GCM) 10K type strain sequencing project: providing services to taxonomists for standard genome sequencing and annotation.</title>
        <authorList>
            <consortium name="The Broad Institute Genomics Platform"/>
            <consortium name="The Broad Institute Genome Sequencing Center for Infectious Disease"/>
            <person name="Wu L."/>
            <person name="Ma J."/>
        </authorList>
    </citation>
    <scope>NUCLEOTIDE SEQUENCE [LARGE SCALE GENOMIC DNA]</scope>
    <source>
        <strain evidence="3">JCM 14969</strain>
    </source>
</reference>
<dbReference type="InterPro" id="IPR036188">
    <property type="entry name" value="FAD/NAD-bd_sf"/>
</dbReference>
<dbReference type="EMBL" id="BAAAOS010000028">
    <property type="protein sequence ID" value="GAA1584352.1"/>
    <property type="molecule type" value="Genomic_DNA"/>
</dbReference>
<dbReference type="Gene3D" id="3.50.50.60">
    <property type="entry name" value="FAD/NAD(P)-binding domain"/>
    <property type="match status" value="1"/>
</dbReference>
<dbReference type="PANTHER" id="PTHR43539:SF78">
    <property type="entry name" value="FLAVIN-CONTAINING MONOOXYGENASE"/>
    <property type="match status" value="1"/>
</dbReference>
<evidence type="ECO:0000313" key="2">
    <source>
        <dbReference type="EMBL" id="GAA1584352.1"/>
    </source>
</evidence>
<protein>
    <submittedName>
        <fullName evidence="2">NAD(P)/FAD-dependent oxidoreductase</fullName>
    </submittedName>
</protein>